<evidence type="ECO:0008006" key="3">
    <source>
        <dbReference type="Google" id="ProtNLM"/>
    </source>
</evidence>
<organism evidence="1 2">
    <name type="scientific">Garciella nitratireducens DSM 15102</name>
    <dbReference type="NCBI Taxonomy" id="1121911"/>
    <lineage>
        <taxon>Bacteria</taxon>
        <taxon>Bacillati</taxon>
        <taxon>Bacillota</taxon>
        <taxon>Clostridia</taxon>
        <taxon>Eubacteriales</taxon>
        <taxon>Eubacteriaceae</taxon>
        <taxon>Garciella</taxon>
    </lineage>
</organism>
<keyword evidence="2" id="KW-1185">Reference proteome</keyword>
<name>A0A1T4LSI8_9FIRM</name>
<dbReference type="RefSeq" id="WP_087678516.1">
    <property type="nucleotide sequence ID" value="NZ_FUWV01000005.1"/>
</dbReference>
<proteinExistence type="predicted"/>
<gene>
    <name evidence="1" type="ORF">SAMN02745973_01061</name>
</gene>
<dbReference type="OrthoDB" id="49588at2"/>
<sequence>MQYTVSDIVEFIFFIEKKYNLLNYKIKGIYFWKIVRFNIFSKIAQITKVYDEAHPQKMQKKDFKYYIKRIKEEQKIIKFNALKGDYKKDILIFEHTRNTEIEGKNIDIYTYYIANELKNKKLDYECLQLKLLDKFTTIDNLRLAIIPFSKMYKKNISFHTEEINLLQKIEEEILKKFHVNVDVTFIVKKEIRNFINKYRYFDKLIKKRQPKKIYLVCSYGLEALIFAAKSHGVEVIEFQHGTMSRYHMGYSFPNNDYVPYFPDKILLFGKYWKDSTPLPLPEDCLIIYGYPYLDQQIKKYIDKTKTKNNNIVFLSQGTIGERLSYIAYEFAKKNIEYHVFFKLHPSEFKIWKEKYSSLLKASQLSNFQVIDENSKNLYEIFSKCEYQVGVYSTAIYEGIAMGLKTILVDLPGIEYMEYLIKKTIALKIKNEDELSMYIKQNFEFNLCKKDYFFKDTYILQE</sequence>
<dbReference type="EMBL" id="FUWV01000005">
    <property type="protein sequence ID" value="SJZ57617.1"/>
    <property type="molecule type" value="Genomic_DNA"/>
</dbReference>
<protein>
    <recommendedName>
        <fullName evidence="3">Capsule polysaccharide biosynthesis protein</fullName>
    </recommendedName>
</protein>
<evidence type="ECO:0000313" key="2">
    <source>
        <dbReference type="Proteomes" id="UP000196365"/>
    </source>
</evidence>
<reference evidence="1 2" key="1">
    <citation type="submission" date="2017-02" db="EMBL/GenBank/DDBJ databases">
        <authorList>
            <person name="Peterson S.W."/>
        </authorList>
    </citation>
    <scope>NUCLEOTIDE SEQUENCE [LARGE SCALE GENOMIC DNA]</scope>
    <source>
        <strain evidence="1 2">DSM 15102</strain>
    </source>
</reference>
<dbReference type="AlphaFoldDB" id="A0A1T4LSI8"/>
<dbReference type="Proteomes" id="UP000196365">
    <property type="component" value="Unassembled WGS sequence"/>
</dbReference>
<accession>A0A1T4LSI8</accession>
<evidence type="ECO:0000313" key="1">
    <source>
        <dbReference type="EMBL" id="SJZ57617.1"/>
    </source>
</evidence>